<dbReference type="SUPFAM" id="SSF82171">
    <property type="entry name" value="DPP6 N-terminal domain-like"/>
    <property type="match status" value="1"/>
</dbReference>
<evidence type="ECO:0000313" key="1">
    <source>
        <dbReference type="EMBL" id="SHK18489.1"/>
    </source>
</evidence>
<accession>A0A1M6QE08</accession>
<organism evidence="1 2">
    <name type="scientific">Fibrobacter intestinalis</name>
    <dbReference type="NCBI Taxonomy" id="28122"/>
    <lineage>
        <taxon>Bacteria</taxon>
        <taxon>Pseudomonadati</taxon>
        <taxon>Fibrobacterota</taxon>
        <taxon>Fibrobacteria</taxon>
        <taxon>Fibrobacterales</taxon>
        <taxon>Fibrobacteraceae</taxon>
        <taxon>Fibrobacter</taxon>
    </lineage>
</organism>
<dbReference type="PROSITE" id="PS51257">
    <property type="entry name" value="PROKAR_LIPOPROTEIN"/>
    <property type="match status" value="1"/>
</dbReference>
<dbReference type="Gene3D" id="2.120.10.60">
    <property type="entry name" value="Tricorn protease N-terminal domain"/>
    <property type="match status" value="1"/>
</dbReference>
<evidence type="ECO:0000313" key="2">
    <source>
        <dbReference type="Proteomes" id="UP000184275"/>
    </source>
</evidence>
<dbReference type="RefSeq" id="WP_073302049.1">
    <property type="nucleotide sequence ID" value="NZ_FRAW01000002.1"/>
</dbReference>
<proteinExistence type="predicted"/>
<keyword evidence="2" id="KW-1185">Reference proteome</keyword>
<name>A0A1M6QE08_9BACT</name>
<gene>
    <name evidence="1" type="ORF">SAMN05720469_10263</name>
</gene>
<reference evidence="2" key="1">
    <citation type="submission" date="2016-11" db="EMBL/GenBank/DDBJ databases">
        <authorList>
            <person name="Varghese N."/>
            <person name="Submissions S."/>
        </authorList>
    </citation>
    <scope>NUCLEOTIDE SEQUENCE [LARGE SCALE GENOMIC DNA]</scope>
    <source>
        <strain evidence="2">UWOS</strain>
    </source>
</reference>
<protein>
    <recommendedName>
        <fullName evidence="3">WD40-like Beta Propeller Repeat</fullName>
    </recommendedName>
</protein>
<dbReference type="Proteomes" id="UP000184275">
    <property type="component" value="Unassembled WGS sequence"/>
</dbReference>
<evidence type="ECO:0008006" key="3">
    <source>
        <dbReference type="Google" id="ProtNLM"/>
    </source>
</evidence>
<dbReference type="AlphaFoldDB" id="A0A1M6QE08"/>
<sequence length="341" mass="37636">MKSPLIVSLVFSLTFGLVSCSESSPLQVQPLPTAETAVTIEENASAYLFDSLKVSEARLVFRNDSTGNLTYIRFSRDSAQAVEFVSELNVYHPTISPDGKWVAFGTSPEPVGTYSEVYVQELGPESSTRVSLGGPAAIPRWRIINGDTVLIYVTSAGVNRKDDFWKEQSTYMVSFKDGAFGMPQKILEGNYHGGISDDMRLAVTGAHFLRVHTKIQGEERDTIWYDSSQICNVSLSTDGSLRTIFLDLGAERGRIFSGEDYLAHHRILVADSVGNLIGSIPSPEPYSFDQPEWVFGSDFLLTAMKTSDVHETVLLVDIRDSSVHSLVSGSDLWHPDVWLQP</sequence>
<dbReference type="EMBL" id="FRAW01000002">
    <property type="protein sequence ID" value="SHK18489.1"/>
    <property type="molecule type" value="Genomic_DNA"/>
</dbReference>